<keyword evidence="1" id="KW-1133">Transmembrane helix</keyword>
<name>A0A642PUG5_9BACE</name>
<evidence type="ECO:0000256" key="1">
    <source>
        <dbReference type="SAM" id="Phobius"/>
    </source>
</evidence>
<protein>
    <submittedName>
        <fullName evidence="2">Uncharacterized protein</fullName>
    </submittedName>
</protein>
<sequence length="335" mass="38852">MEIKNHLAKFYKSLCKPLTHSPLKQVVYILSHGGAHLILLFALSISIWRCHEVSTTEIGPEYHEVQISLSNELKWLQIVAEVASDSVYTNYGYSQAIQIRYGLQENERHINKLSFPLYPYSTTFNIARYPHQTEWAFSDNIQRLHAGDSIQHEKNAYHINELNDSTLSIKVHSKGINGIATSYGWSTFDIYGNELFSPDKEKENPYYYFSLRLDGDYRNYDYSNTNILIKFGDFARNGKDVRMTKPLKYQYIFPEPDMITSGSIMYSSQQKIKEVIDNRGIIVQAEDINVKNKGDREAFINAIILGAMIAFWLDIFVNLVIKWRNLNLKEHKDNI</sequence>
<feature type="transmembrane region" description="Helical" evidence="1">
    <location>
        <begin position="26"/>
        <end position="48"/>
    </location>
</feature>
<keyword evidence="1" id="KW-0812">Transmembrane</keyword>
<reference evidence="2 3" key="1">
    <citation type="journal article" date="2019" name="Nat. Med.">
        <title>A library of human gut bacterial isolates paired with longitudinal multiomics data enables mechanistic microbiome research.</title>
        <authorList>
            <person name="Poyet M."/>
            <person name="Groussin M."/>
            <person name="Gibbons S.M."/>
            <person name="Avila-Pacheco J."/>
            <person name="Jiang X."/>
            <person name="Kearney S.M."/>
            <person name="Perrotta A.R."/>
            <person name="Berdy B."/>
            <person name="Zhao S."/>
            <person name="Lieberman T.D."/>
            <person name="Swanson P.K."/>
            <person name="Smith M."/>
            <person name="Roesemann S."/>
            <person name="Alexander J.E."/>
            <person name="Rich S.A."/>
            <person name="Livny J."/>
            <person name="Vlamakis H."/>
            <person name="Clish C."/>
            <person name="Bullock K."/>
            <person name="Deik A."/>
            <person name="Scott J."/>
            <person name="Pierce K.A."/>
            <person name="Xavier R.J."/>
            <person name="Alm E.J."/>
        </authorList>
    </citation>
    <scope>NUCLEOTIDE SEQUENCE [LARGE SCALE GENOMIC DNA]</scope>
    <source>
        <strain evidence="2 3">BIOML-A6</strain>
    </source>
</reference>
<dbReference type="EMBL" id="VVYV01000026">
    <property type="protein sequence ID" value="KAA5416515.1"/>
    <property type="molecule type" value="Genomic_DNA"/>
</dbReference>
<gene>
    <name evidence="2" type="ORF">F2Y81_15255</name>
</gene>
<dbReference type="RefSeq" id="WP_149920030.1">
    <property type="nucleotide sequence ID" value="NZ_VVYV01000026.1"/>
</dbReference>
<keyword evidence="1" id="KW-0472">Membrane</keyword>
<comment type="caution">
    <text evidence="2">The sequence shown here is derived from an EMBL/GenBank/DDBJ whole genome shotgun (WGS) entry which is preliminary data.</text>
</comment>
<evidence type="ECO:0000313" key="3">
    <source>
        <dbReference type="Proteomes" id="UP000448877"/>
    </source>
</evidence>
<feature type="transmembrane region" description="Helical" evidence="1">
    <location>
        <begin position="298"/>
        <end position="321"/>
    </location>
</feature>
<evidence type="ECO:0000313" key="2">
    <source>
        <dbReference type="EMBL" id="KAA5416515.1"/>
    </source>
</evidence>
<accession>A0A642PUG5</accession>
<dbReference type="Proteomes" id="UP000448877">
    <property type="component" value="Unassembled WGS sequence"/>
</dbReference>
<organism evidence="2 3">
    <name type="scientific">Bacteroides cellulosilyticus</name>
    <dbReference type="NCBI Taxonomy" id="246787"/>
    <lineage>
        <taxon>Bacteria</taxon>
        <taxon>Pseudomonadati</taxon>
        <taxon>Bacteroidota</taxon>
        <taxon>Bacteroidia</taxon>
        <taxon>Bacteroidales</taxon>
        <taxon>Bacteroidaceae</taxon>
        <taxon>Bacteroides</taxon>
    </lineage>
</organism>
<dbReference type="AlphaFoldDB" id="A0A642PUG5"/>
<proteinExistence type="predicted"/>